<proteinExistence type="inferred from homology"/>
<dbReference type="Pfam" id="PF00005">
    <property type="entry name" value="ABC_tran"/>
    <property type="match status" value="1"/>
</dbReference>
<dbReference type="Proteomes" id="UP001595912">
    <property type="component" value="Unassembled WGS sequence"/>
</dbReference>
<evidence type="ECO:0000259" key="5">
    <source>
        <dbReference type="PROSITE" id="PS50893"/>
    </source>
</evidence>
<dbReference type="InterPro" id="IPR017871">
    <property type="entry name" value="ABC_transporter-like_CS"/>
</dbReference>
<keyword evidence="4 6" id="KW-0067">ATP-binding</keyword>
<dbReference type="SMART" id="SM00382">
    <property type="entry name" value="AAA"/>
    <property type="match status" value="1"/>
</dbReference>
<comment type="similarity">
    <text evidence="1">Belongs to the ABC transporter superfamily.</text>
</comment>
<comment type="caution">
    <text evidence="6">The sequence shown here is derived from an EMBL/GenBank/DDBJ whole genome shotgun (WGS) entry which is preliminary data.</text>
</comment>
<keyword evidence="7" id="KW-1185">Reference proteome</keyword>
<evidence type="ECO:0000256" key="4">
    <source>
        <dbReference type="ARBA" id="ARBA00022840"/>
    </source>
</evidence>
<gene>
    <name evidence="6" type="ORF">ACFPIJ_09955</name>
</gene>
<dbReference type="EMBL" id="JBHSIU010000011">
    <property type="protein sequence ID" value="MFC4998155.1"/>
    <property type="molecule type" value="Genomic_DNA"/>
</dbReference>
<evidence type="ECO:0000313" key="7">
    <source>
        <dbReference type="Proteomes" id="UP001595912"/>
    </source>
</evidence>
<evidence type="ECO:0000256" key="1">
    <source>
        <dbReference type="ARBA" id="ARBA00005417"/>
    </source>
</evidence>
<dbReference type="GO" id="GO:0005524">
    <property type="term" value="F:ATP binding"/>
    <property type="evidence" value="ECO:0007669"/>
    <property type="project" value="UniProtKB-KW"/>
</dbReference>
<keyword evidence="2" id="KW-0813">Transport</keyword>
<protein>
    <submittedName>
        <fullName evidence="6">ABC transporter ATP-binding protein</fullName>
    </submittedName>
</protein>
<reference evidence="7" key="1">
    <citation type="journal article" date="2019" name="Int. J. Syst. Evol. Microbiol.">
        <title>The Global Catalogue of Microorganisms (GCM) 10K type strain sequencing project: providing services to taxonomists for standard genome sequencing and annotation.</title>
        <authorList>
            <consortium name="The Broad Institute Genomics Platform"/>
            <consortium name="The Broad Institute Genome Sequencing Center for Infectious Disease"/>
            <person name="Wu L."/>
            <person name="Ma J."/>
        </authorList>
    </citation>
    <scope>NUCLEOTIDE SEQUENCE [LARGE SCALE GENOMIC DNA]</scope>
    <source>
        <strain evidence="7">CGMCC 4.7152</strain>
    </source>
</reference>
<keyword evidence="3" id="KW-0547">Nucleotide-binding</keyword>
<sequence length="236" mass="25037">MTVGVDVRIHALSKHFKQFRAVDNLTFDVPPGTVTGFLGPNGSGKTTTLRMLLGLVRPTAGSALIGGRAYADLPDPRRTVGAVLETAGFHPGRRGRDHLRIVAQAARIPQRRVDEVLGEVGLADAADRRVGGYSLGMRQRLALAGALLGESEGRPRLLVLDEPSNGLDPGGMAWLRDLITAQAAAGHTVVVSSHVLAEVSRIADHIVIVRDGRLRYAGPAAAMTKTLEETFTDATS</sequence>
<dbReference type="RefSeq" id="WP_380114410.1">
    <property type="nucleotide sequence ID" value="NZ_JBHSIU010000011.1"/>
</dbReference>
<evidence type="ECO:0000313" key="6">
    <source>
        <dbReference type="EMBL" id="MFC4998155.1"/>
    </source>
</evidence>
<evidence type="ECO:0000256" key="3">
    <source>
        <dbReference type="ARBA" id="ARBA00022741"/>
    </source>
</evidence>
<name>A0ABV9VP64_9ACTN</name>
<accession>A0ABV9VP64</accession>
<dbReference type="InterPro" id="IPR003593">
    <property type="entry name" value="AAA+_ATPase"/>
</dbReference>
<dbReference type="PROSITE" id="PS50893">
    <property type="entry name" value="ABC_TRANSPORTER_2"/>
    <property type="match status" value="1"/>
</dbReference>
<dbReference type="PANTHER" id="PTHR43335">
    <property type="entry name" value="ABC TRANSPORTER, ATP-BINDING PROTEIN"/>
    <property type="match status" value="1"/>
</dbReference>
<dbReference type="Gene3D" id="3.40.50.300">
    <property type="entry name" value="P-loop containing nucleotide triphosphate hydrolases"/>
    <property type="match status" value="1"/>
</dbReference>
<evidence type="ECO:0000256" key="2">
    <source>
        <dbReference type="ARBA" id="ARBA00022448"/>
    </source>
</evidence>
<dbReference type="InterPro" id="IPR003439">
    <property type="entry name" value="ABC_transporter-like_ATP-bd"/>
</dbReference>
<dbReference type="InterPro" id="IPR027417">
    <property type="entry name" value="P-loop_NTPase"/>
</dbReference>
<dbReference type="PROSITE" id="PS00211">
    <property type="entry name" value="ABC_TRANSPORTER_1"/>
    <property type="match status" value="1"/>
</dbReference>
<organism evidence="6 7">
    <name type="scientific">Dactylosporangium cerinum</name>
    <dbReference type="NCBI Taxonomy" id="1434730"/>
    <lineage>
        <taxon>Bacteria</taxon>
        <taxon>Bacillati</taxon>
        <taxon>Actinomycetota</taxon>
        <taxon>Actinomycetes</taxon>
        <taxon>Micromonosporales</taxon>
        <taxon>Micromonosporaceae</taxon>
        <taxon>Dactylosporangium</taxon>
    </lineage>
</organism>
<feature type="domain" description="ABC transporter" evidence="5">
    <location>
        <begin position="7"/>
        <end position="236"/>
    </location>
</feature>
<dbReference type="PANTHER" id="PTHR43335:SF4">
    <property type="entry name" value="ABC TRANSPORTER, ATP-BINDING PROTEIN"/>
    <property type="match status" value="1"/>
</dbReference>
<dbReference type="SUPFAM" id="SSF52540">
    <property type="entry name" value="P-loop containing nucleoside triphosphate hydrolases"/>
    <property type="match status" value="1"/>
</dbReference>